<organism evidence="5 6">
    <name type="scientific">Trapa incisa</name>
    <dbReference type="NCBI Taxonomy" id="236973"/>
    <lineage>
        <taxon>Eukaryota</taxon>
        <taxon>Viridiplantae</taxon>
        <taxon>Streptophyta</taxon>
        <taxon>Embryophyta</taxon>
        <taxon>Tracheophyta</taxon>
        <taxon>Spermatophyta</taxon>
        <taxon>Magnoliopsida</taxon>
        <taxon>eudicotyledons</taxon>
        <taxon>Gunneridae</taxon>
        <taxon>Pentapetalae</taxon>
        <taxon>rosids</taxon>
        <taxon>malvids</taxon>
        <taxon>Myrtales</taxon>
        <taxon>Lythraceae</taxon>
        <taxon>Trapa</taxon>
    </lineage>
</organism>
<evidence type="ECO:0000256" key="1">
    <source>
        <dbReference type="ARBA" id="ARBA00007606"/>
    </source>
</evidence>
<dbReference type="Proteomes" id="UP001345219">
    <property type="component" value="Chromosome 5"/>
</dbReference>
<keyword evidence="2" id="KW-0430">Lectin</keyword>
<dbReference type="AlphaFoldDB" id="A0AAN7Q8A8"/>
<keyword evidence="3" id="KW-0472">Membrane</keyword>
<dbReference type="CDD" id="cd06899">
    <property type="entry name" value="lectin_legume_LecRK_Arcelin_ConA"/>
    <property type="match status" value="1"/>
</dbReference>
<dbReference type="InterPro" id="IPR050258">
    <property type="entry name" value="Leguminous_Lectin"/>
</dbReference>
<keyword evidence="3" id="KW-1133">Transmembrane helix</keyword>
<reference evidence="5 6" key="1">
    <citation type="journal article" date="2023" name="Hortic Res">
        <title>Pangenome of water caltrop reveals structural variations and asymmetric subgenome divergence after allopolyploidization.</title>
        <authorList>
            <person name="Zhang X."/>
            <person name="Chen Y."/>
            <person name="Wang L."/>
            <person name="Yuan Y."/>
            <person name="Fang M."/>
            <person name="Shi L."/>
            <person name="Lu R."/>
            <person name="Comes H.P."/>
            <person name="Ma Y."/>
            <person name="Chen Y."/>
            <person name="Huang G."/>
            <person name="Zhou Y."/>
            <person name="Zheng Z."/>
            <person name="Qiu Y."/>
        </authorList>
    </citation>
    <scope>NUCLEOTIDE SEQUENCE [LARGE SCALE GENOMIC DNA]</scope>
    <source>
        <tissue evidence="5">Roots</tissue>
    </source>
</reference>
<dbReference type="EMBL" id="JAXIOK010000010">
    <property type="protein sequence ID" value="KAK4761297.1"/>
    <property type="molecule type" value="Genomic_DNA"/>
</dbReference>
<dbReference type="GO" id="GO:0030246">
    <property type="term" value="F:carbohydrate binding"/>
    <property type="evidence" value="ECO:0007669"/>
    <property type="project" value="UniProtKB-KW"/>
</dbReference>
<accession>A0AAN7Q8A8</accession>
<evidence type="ECO:0000313" key="6">
    <source>
        <dbReference type="Proteomes" id="UP001345219"/>
    </source>
</evidence>
<protein>
    <recommendedName>
        <fullName evidence="4">Legume lectin domain-containing protein</fullName>
    </recommendedName>
</protein>
<evidence type="ECO:0000256" key="3">
    <source>
        <dbReference type="SAM" id="Phobius"/>
    </source>
</evidence>
<keyword evidence="3" id="KW-0812">Transmembrane</keyword>
<comment type="similarity">
    <text evidence="1">Belongs to the leguminous lectin family.</text>
</comment>
<evidence type="ECO:0000313" key="5">
    <source>
        <dbReference type="EMBL" id="KAK4761297.1"/>
    </source>
</evidence>
<evidence type="ECO:0000256" key="2">
    <source>
        <dbReference type="ARBA" id="ARBA00022734"/>
    </source>
</evidence>
<dbReference type="PANTHER" id="PTHR32401">
    <property type="entry name" value="CONCANAVALIN A-LIKE LECTIN FAMILY PROTEIN"/>
    <property type="match status" value="1"/>
</dbReference>
<feature type="transmembrane region" description="Helical" evidence="3">
    <location>
        <begin position="315"/>
        <end position="335"/>
    </location>
</feature>
<sequence length="374" mass="40598">MSRGGARASLLASPQLIACELRNELQQKPRSYSLPHMAAIPLSRVSGLIFFLTILFSPPISSFALQALVNRSDFDDGNELLGDASVSSDGSSVQITRHSVPSSGIVIRSAPLRFSTPTSFSTVFTFSISPGAGDGFALALFSKSSASSLGSTSFGLSKEDNRFVGVEFDTSMDENVGDLNANHVGIDLGSFVSVRVSNVSSMNLVLNSGEKLKSWVDYDASSKRLEVRLSRFAEPRPYIPIIAHMIDLSKIWKDEDDVLVGLCSSNVNTAQTSTIYSWRFRLRKVPTAMHSMPVDPNEIKRHKHEGENSKRGCPVALLGGLVLMALLGALLLSAVPNMWAMILEACRMDFPNKQVDFQYEKVGVAVENGGDCKK</sequence>
<comment type="caution">
    <text evidence="5">The sequence shown here is derived from an EMBL/GenBank/DDBJ whole genome shotgun (WGS) entry which is preliminary data.</text>
</comment>
<dbReference type="InterPro" id="IPR013320">
    <property type="entry name" value="ConA-like_dom_sf"/>
</dbReference>
<gene>
    <name evidence="5" type="ORF">SAY87_006190</name>
</gene>
<proteinExistence type="inferred from homology"/>
<dbReference type="PANTHER" id="PTHR32401:SF15">
    <property type="entry name" value="L-TYPE LECTIN-DOMAIN CONTAINING RECEPTOR KINASE VIII.2-LIKE"/>
    <property type="match status" value="1"/>
</dbReference>
<dbReference type="InterPro" id="IPR019825">
    <property type="entry name" value="Lectin_legB_Mn/Ca_BS"/>
</dbReference>
<evidence type="ECO:0000259" key="4">
    <source>
        <dbReference type="Pfam" id="PF00139"/>
    </source>
</evidence>
<dbReference type="Pfam" id="PF00139">
    <property type="entry name" value="Lectin_legB"/>
    <property type="match status" value="1"/>
</dbReference>
<dbReference type="Gene3D" id="2.60.120.200">
    <property type="match status" value="1"/>
</dbReference>
<dbReference type="SUPFAM" id="SSF49899">
    <property type="entry name" value="Concanavalin A-like lectins/glucanases"/>
    <property type="match status" value="1"/>
</dbReference>
<dbReference type="InterPro" id="IPR001220">
    <property type="entry name" value="Legume_lectin_dom"/>
</dbReference>
<keyword evidence="6" id="KW-1185">Reference proteome</keyword>
<feature type="domain" description="Legume lectin" evidence="4">
    <location>
        <begin position="79"/>
        <end position="290"/>
    </location>
</feature>
<name>A0AAN7Q8A8_9MYRT</name>
<dbReference type="PROSITE" id="PS00307">
    <property type="entry name" value="LECTIN_LEGUME_BETA"/>
    <property type="match status" value="1"/>
</dbReference>